<keyword evidence="10" id="KW-1185">Reference proteome</keyword>
<evidence type="ECO:0000256" key="1">
    <source>
        <dbReference type="ARBA" id="ARBA00022448"/>
    </source>
</evidence>
<dbReference type="InterPro" id="IPR009056">
    <property type="entry name" value="Cyt_c-like_dom"/>
</dbReference>
<dbReference type="GO" id="GO:0020037">
    <property type="term" value="F:heme binding"/>
    <property type="evidence" value="ECO:0007669"/>
    <property type="project" value="InterPro"/>
</dbReference>
<sequence>MRTPAKQSTARRSGPSLARNAPVLLLTCLLAGPATLFASTVNEDAAFGDAARGEEIYQQCAGCHSLSYNRTGPKHCGIMGRRAGGVNDYVYSDAMRRSDLVWTRETLDRFLANPGAVVPGTTMGYAGIASDQNRRDLIAFLESAGESPEHCGLTED</sequence>
<feature type="signal peptide" evidence="7">
    <location>
        <begin position="1"/>
        <end position="38"/>
    </location>
</feature>
<name>A0AAW9R6J5_9GAMM</name>
<reference evidence="9 10" key="1">
    <citation type="submission" date="2024-02" db="EMBL/GenBank/DDBJ databases">
        <title>A novel Wenzhouxiangellaceae bacterium, isolated from coastal sediments.</title>
        <authorList>
            <person name="Du Z.-J."/>
            <person name="Ye Y.-Q."/>
            <person name="Zhang X.-Y."/>
        </authorList>
    </citation>
    <scope>NUCLEOTIDE SEQUENCE [LARGE SCALE GENOMIC DNA]</scope>
    <source>
        <strain evidence="9 10">CH-27</strain>
    </source>
</reference>
<accession>A0AAW9R6J5</accession>
<dbReference type="PROSITE" id="PS51007">
    <property type="entry name" value="CYTC"/>
    <property type="match status" value="1"/>
</dbReference>
<dbReference type="GO" id="GO:0009055">
    <property type="term" value="F:electron transfer activity"/>
    <property type="evidence" value="ECO:0007669"/>
    <property type="project" value="InterPro"/>
</dbReference>
<comment type="caution">
    <text evidence="9">The sequence shown here is derived from an EMBL/GenBank/DDBJ whole genome shotgun (WGS) entry which is preliminary data.</text>
</comment>
<dbReference type="Proteomes" id="UP001359886">
    <property type="component" value="Unassembled WGS sequence"/>
</dbReference>
<feature type="domain" description="Cytochrome c" evidence="8">
    <location>
        <begin position="48"/>
        <end position="145"/>
    </location>
</feature>
<dbReference type="InterPro" id="IPR036909">
    <property type="entry name" value="Cyt_c-like_dom_sf"/>
</dbReference>
<evidence type="ECO:0000256" key="6">
    <source>
        <dbReference type="PROSITE-ProRule" id="PRU00433"/>
    </source>
</evidence>
<gene>
    <name evidence="9" type="ORF">V3330_01860</name>
</gene>
<keyword evidence="5 6" id="KW-0408">Iron</keyword>
<dbReference type="SUPFAM" id="SSF46626">
    <property type="entry name" value="Cytochrome c"/>
    <property type="match status" value="1"/>
</dbReference>
<evidence type="ECO:0000256" key="4">
    <source>
        <dbReference type="ARBA" id="ARBA00022982"/>
    </source>
</evidence>
<dbReference type="EMBL" id="JAZHOG010000001">
    <property type="protein sequence ID" value="MEJ8566357.1"/>
    <property type="molecule type" value="Genomic_DNA"/>
</dbReference>
<keyword evidence="1" id="KW-0813">Transport</keyword>
<evidence type="ECO:0000256" key="2">
    <source>
        <dbReference type="ARBA" id="ARBA00022617"/>
    </source>
</evidence>
<protein>
    <submittedName>
        <fullName evidence="9">Cytochrome c family protein</fullName>
    </submittedName>
</protein>
<dbReference type="GO" id="GO:0046872">
    <property type="term" value="F:metal ion binding"/>
    <property type="evidence" value="ECO:0007669"/>
    <property type="project" value="UniProtKB-KW"/>
</dbReference>
<dbReference type="RefSeq" id="WP_354693677.1">
    <property type="nucleotide sequence ID" value="NZ_JAZHOG010000001.1"/>
</dbReference>
<dbReference type="PRINTS" id="PR00604">
    <property type="entry name" value="CYTCHRMECIAB"/>
</dbReference>
<keyword evidence="4" id="KW-0249">Electron transport</keyword>
<dbReference type="Gene3D" id="1.10.760.10">
    <property type="entry name" value="Cytochrome c-like domain"/>
    <property type="match status" value="1"/>
</dbReference>
<evidence type="ECO:0000313" key="9">
    <source>
        <dbReference type="EMBL" id="MEJ8566357.1"/>
    </source>
</evidence>
<evidence type="ECO:0000256" key="7">
    <source>
        <dbReference type="SAM" id="SignalP"/>
    </source>
</evidence>
<dbReference type="AlphaFoldDB" id="A0AAW9R6J5"/>
<keyword evidence="3 6" id="KW-0479">Metal-binding</keyword>
<proteinExistence type="predicted"/>
<keyword evidence="2 6" id="KW-0349">Heme</keyword>
<dbReference type="Pfam" id="PF00034">
    <property type="entry name" value="Cytochrom_C"/>
    <property type="match status" value="1"/>
</dbReference>
<keyword evidence="7" id="KW-0732">Signal</keyword>
<evidence type="ECO:0000256" key="3">
    <source>
        <dbReference type="ARBA" id="ARBA00022723"/>
    </source>
</evidence>
<feature type="chain" id="PRO_5043925657" evidence="7">
    <location>
        <begin position="39"/>
        <end position="156"/>
    </location>
</feature>
<evidence type="ECO:0000313" key="10">
    <source>
        <dbReference type="Proteomes" id="UP001359886"/>
    </source>
</evidence>
<dbReference type="InterPro" id="IPR002327">
    <property type="entry name" value="Cyt_c_1A/1B"/>
</dbReference>
<organism evidence="9 10">
    <name type="scientific">Elongatibacter sediminis</name>
    <dbReference type="NCBI Taxonomy" id="3119006"/>
    <lineage>
        <taxon>Bacteria</taxon>
        <taxon>Pseudomonadati</taxon>
        <taxon>Pseudomonadota</taxon>
        <taxon>Gammaproteobacteria</taxon>
        <taxon>Chromatiales</taxon>
        <taxon>Wenzhouxiangellaceae</taxon>
        <taxon>Elongatibacter</taxon>
    </lineage>
</organism>
<evidence type="ECO:0000259" key="8">
    <source>
        <dbReference type="PROSITE" id="PS51007"/>
    </source>
</evidence>
<dbReference type="PANTHER" id="PTHR11961">
    <property type="entry name" value="CYTOCHROME C"/>
    <property type="match status" value="1"/>
</dbReference>
<evidence type="ECO:0000256" key="5">
    <source>
        <dbReference type="ARBA" id="ARBA00023004"/>
    </source>
</evidence>